<dbReference type="GO" id="GO:0016491">
    <property type="term" value="F:oxidoreductase activity"/>
    <property type="evidence" value="ECO:0007669"/>
    <property type="project" value="UniProtKB-KW"/>
</dbReference>
<dbReference type="EMBL" id="DF237225">
    <property type="protein sequence ID" value="GAQ86207.1"/>
    <property type="molecule type" value="Genomic_DNA"/>
</dbReference>
<dbReference type="OrthoDB" id="1912107at2759"/>
<evidence type="ECO:0008006" key="4">
    <source>
        <dbReference type="Google" id="ProtNLM"/>
    </source>
</evidence>
<dbReference type="Gene3D" id="3.20.20.220">
    <property type="match status" value="1"/>
</dbReference>
<sequence length="379" mass="41552">MAAARLARSCLAADKLPQGKLIRTLEVSQKAHAIIPELPQKQASWDQIWASGKFHATVMPDLPSIANLADLLPKLGAAPQERLAENLDLTEKPAQAPAGFFRVRTVAAQLKSRAHVSCQMQATATEISNASLDSNPVNLRLESKILDAKTGAHFADVSQRSARDGGFRDGVEVSDAGQSPGALLLVSGGHPVRRLPIVRNFLPMDAVGMLREGHRLKDRGLLPQGVQLWATENPLVNSVDSLERKLDARAEAIITQPPLLPDSFERWWSEADKRGLVGSTRLIVGLPFLSSLRNLDFWLMLTDATGSAEAEAVRGKWADHERRAGDHAGQQLDFRLQQTRECLRRIESLPGVQGVHLMPVTKRGWRDLLRLIDEGAFSS</sequence>
<organism evidence="2 3">
    <name type="scientific">Klebsormidium nitens</name>
    <name type="common">Green alga</name>
    <name type="synonym">Ulothrix nitens</name>
    <dbReference type="NCBI Taxonomy" id="105231"/>
    <lineage>
        <taxon>Eukaryota</taxon>
        <taxon>Viridiplantae</taxon>
        <taxon>Streptophyta</taxon>
        <taxon>Klebsormidiophyceae</taxon>
        <taxon>Klebsormidiales</taxon>
        <taxon>Klebsormidiaceae</taxon>
        <taxon>Klebsormidium</taxon>
    </lineage>
</organism>
<evidence type="ECO:0000256" key="1">
    <source>
        <dbReference type="ARBA" id="ARBA00023002"/>
    </source>
</evidence>
<dbReference type="Proteomes" id="UP000054558">
    <property type="component" value="Unassembled WGS sequence"/>
</dbReference>
<name>A0A1Y1IBU7_KLENI</name>
<dbReference type="SUPFAM" id="SSF51730">
    <property type="entry name" value="FAD-linked oxidoreductase"/>
    <property type="match status" value="1"/>
</dbReference>
<protein>
    <recommendedName>
        <fullName evidence="4">Methylenetetrahydrofolate reductase (NAD(P)H)</fullName>
    </recommendedName>
</protein>
<accession>A0A1Y1IBU7</accession>
<evidence type="ECO:0000313" key="3">
    <source>
        <dbReference type="Proteomes" id="UP000054558"/>
    </source>
</evidence>
<keyword evidence="3" id="KW-1185">Reference proteome</keyword>
<gene>
    <name evidence="2" type="ORF">KFL_002760040</name>
</gene>
<keyword evidence="1" id="KW-0560">Oxidoreductase</keyword>
<proteinExistence type="predicted"/>
<dbReference type="AlphaFoldDB" id="A0A1Y1IBU7"/>
<dbReference type="OMA" id="WAVENPM"/>
<evidence type="ECO:0000313" key="2">
    <source>
        <dbReference type="EMBL" id="GAQ86207.1"/>
    </source>
</evidence>
<reference evidence="2 3" key="1">
    <citation type="journal article" date="2014" name="Nat. Commun.">
        <title>Klebsormidium flaccidum genome reveals primary factors for plant terrestrial adaptation.</title>
        <authorList>
            <person name="Hori K."/>
            <person name="Maruyama F."/>
            <person name="Fujisawa T."/>
            <person name="Togashi T."/>
            <person name="Yamamoto N."/>
            <person name="Seo M."/>
            <person name="Sato S."/>
            <person name="Yamada T."/>
            <person name="Mori H."/>
            <person name="Tajima N."/>
            <person name="Moriyama T."/>
            <person name="Ikeuchi M."/>
            <person name="Watanabe M."/>
            <person name="Wada H."/>
            <person name="Kobayashi K."/>
            <person name="Saito M."/>
            <person name="Masuda T."/>
            <person name="Sasaki-Sekimoto Y."/>
            <person name="Mashiguchi K."/>
            <person name="Awai K."/>
            <person name="Shimojima M."/>
            <person name="Masuda S."/>
            <person name="Iwai M."/>
            <person name="Nobusawa T."/>
            <person name="Narise T."/>
            <person name="Kondo S."/>
            <person name="Saito H."/>
            <person name="Sato R."/>
            <person name="Murakawa M."/>
            <person name="Ihara Y."/>
            <person name="Oshima-Yamada Y."/>
            <person name="Ohtaka K."/>
            <person name="Satoh M."/>
            <person name="Sonobe K."/>
            <person name="Ishii M."/>
            <person name="Ohtani R."/>
            <person name="Kanamori-Sato M."/>
            <person name="Honoki R."/>
            <person name="Miyazaki D."/>
            <person name="Mochizuki H."/>
            <person name="Umetsu J."/>
            <person name="Higashi K."/>
            <person name="Shibata D."/>
            <person name="Kamiya Y."/>
            <person name="Sato N."/>
            <person name="Nakamura Y."/>
            <person name="Tabata S."/>
            <person name="Ida S."/>
            <person name="Kurokawa K."/>
            <person name="Ohta H."/>
        </authorList>
    </citation>
    <scope>NUCLEOTIDE SEQUENCE [LARGE SCALE GENOMIC DNA]</scope>
    <source>
        <strain evidence="2 3">NIES-2285</strain>
    </source>
</reference>
<dbReference type="InterPro" id="IPR029041">
    <property type="entry name" value="FAD-linked_oxidoreductase-like"/>
</dbReference>